<organism evidence="1 2">
    <name type="scientific">Lysinibacillus sphaericus</name>
    <name type="common">Bacillus sphaericus</name>
    <dbReference type="NCBI Taxonomy" id="1421"/>
    <lineage>
        <taxon>Bacteria</taxon>
        <taxon>Bacillati</taxon>
        <taxon>Bacillota</taxon>
        <taxon>Bacilli</taxon>
        <taxon>Bacillales</taxon>
        <taxon>Bacillaceae</taxon>
        <taxon>Lysinibacillus</taxon>
    </lineage>
</organism>
<evidence type="ECO:0000313" key="2">
    <source>
        <dbReference type="Proteomes" id="UP000237319"/>
    </source>
</evidence>
<dbReference type="AlphaFoldDB" id="A0A2S5D139"/>
<dbReference type="Proteomes" id="UP000237319">
    <property type="component" value="Unassembled WGS sequence"/>
</dbReference>
<dbReference type="RefSeq" id="WP_258041040.1">
    <property type="nucleotide sequence ID" value="NZ_PGLV01000001.1"/>
</dbReference>
<protein>
    <submittedName>
        <fullName evidence="1">Uncharacterized protein</fullName>
    </submittedName>
</protein>
<evidence type="ECO:0000313" key="1">
    <source>
        <dbReference type="EMBL" id="POZ56786.1"/>
    </source>
</evidence>
<comment type="caution">
    <text evidence="1">The sequence shown here is derived from an EMBL/GenBank/DDBJ whole genome shotgun (WGS) entry which is preliminary data.</text>
</comment>
<dbReference type="EMBL" id="PGLV01000001">
    <property type="protein sequence ID" value="POZ56786.1"/>
    <property type="molecule type" value="Genomic_DNA"/>
</dbReference>
<gene>
    <name evidence="1" type="ORF">LYSIN_01569</name>
</gene>
<keyword evidence="2" id="KW-1185">Reference proteome</keyword>
<dbReference type="Gene3D" id="2.160.20.110">
    <property type="match status" value="1"/>
</dbReference>
<reference evidence="1 2" key="1">
    <citation type="submission" date="2017-11" db="EMBL/GenBank/DDBJ databases">
        <title>Genome sequence of Lysinibacillus sphaericus, a lignin-degrading bacteria isolated from municipal solid waste soil.</title>
        <authorList>
            <person name="Persinoti G.F."/>
            <person name="Paixao D.A."/>
            <person name="Bugg T.D."/>
            <person name="Squina F.M."/>
        </authorList>
    </citation>
    <scope>NUCLEOTIDE SEQUENCE [LARGE SCALE GENOMIC DNA]</scope>
    <source>
        <strain evidence="1 2">A1</strain>
    </source>
</reference>
<proteinExistence type="predicted"/>
<name>A0A2S5D139_LYSSH</name>
<sequence>MALIGAGTESNPYEIYNVNDILETYSYKGKDVYFKLMTDIALPSNDSRFPISSFTGVFDGNGKKLTGLVISKSTTVGVGLFGNISNATIKNLEISSFNIMGEAKVGALAGEAFANCLIENVFTSGTTFSQTYAPTGTTSKWSYAGGLIGFANNPVTYRNVGIRRVVVKAYSYVGVFQGYGNNSIFEQCYSYPLAGNMYAKTGGYGAFTARQNTADVRTSYYLDSVASSQGGVLITDTQIKDQSQLPLFDFNNWVIVSSKNDGYPIPKSFIANAIKLTVSVNSYSRMMNNTAWVKLVQAIEKAIQVGSHATPFVSNAFAEFISVVRAEINTVSNMGNLDSYSGRIQIIKSIDNIVSYMNKLTGHTIDHTNIKPTVLDTLAKLLENGNDVDLITYFTNELNMNENINAVSTLSGEISSHQLNAKTEVNIVAYTGDTIRLKVNFKTFDGTAIEPEDVKLKIYKPTFQNSYELISTIPLSSKNKTENDGEYLYDYTIPQNLINSETNFLIYEFSGMYNNNSTLARSKIDIRFV</sequence>
<accession>A0A2S5D139</accession>